<dbReference type="EC" id="2.1.1.198" evidence="6"/>
<dbReference type="Pfam" id="PF00590">
    <property type="entry name" value="TP_methylase"/>
    <property type="match status" value="1"/>
</dbReference>
<keyword evidence="3 6" id="KW-0489">Methyltransferase</keyword>
<dbReference type="GO" id="GO:0070677">
    <property type="term" value="F:rRNA (cytosine-2'-O-)-methyltransferase activity"/>
    <property type="evidence" value="ECO:0007669"/>
    <property type="project" value="UniProtKB-UniRule"/>
</dbReference>
<feature type="domain" description="Tetrapyrrole methylase" evidence="7">
    <location>
        <begin position="4"/>
        <end position="202"/>
    </location>
</feature>
<evidence type="ECO:0000259" key="7">
    <source>
        <dbReference type="Pfam" id="PF00590"/>
    </source>
</evidence>
<evidence type="ECO:0000313" key="9">
    <source>
        <dbReference type="Proteomes" id="UP000886860"/>
    </source>
</evidence>
<evidence type="ECO:0000313" key="8">
    <source>
        <dbReference type="EMBL" id="HIT42191.1"/>
    </source>
</evidence>
<dbReference type="NCBIfam" id="TIGR00096">
    <property type="entry name" value="16S rRNA (cytidine(1402)-2'-O)-methyltransferase"/>
    <property type="match status" value="1"/>
</dbReference>
<evidence type="ECO:0000256" key="1">
    <source>
        <dbReference type="ARBA" id="ARBA00022490"/>
    </source>
</evidence>
<dbReference type="SUPFAM" id="SSF53790">
    <property type="entry name" value="Tetrapyrrole methylase"/>
    <property type="match status" value="1"/>
</dbReference>
<dbReference type="AlphaFoldDB" id="A0A9D1KGJ0"/>
<dbReference type="InterPro" id="IPR000878">
    <property type="entry name" value="4pyrrol_Mease"/>
</dbReference>
<evidence type="ECO:0000256" key="2">
    <source>
        <dbReference type="ARBA" id="ARBA00022552"/>
    </source>
</evidence>
<keyword evidence="1 6" id="KW-0963">Cytoplasm</keyword>
<comment type="subcellular location">
    <subcellularLocation>
        <location evidence="6">Cytoplasm</location>
    </subcellularLocation>
</comment>
<dbReference type="PANTHER" id="PTHR46111:SF1">
    <property type="entry name" value="RIBOSOMAL RNA SMALL SUBUNIT METHYLTRANSFERASE I"/>
    <property type="match status" value="1"/>
</dbReference>
<protein>
    <recommendedName>
        <fullName evidence="6">Ribosomal RNA small subunit methyltransferase I</fullName>
        <ecNumber evidence="6">2.1.1.198</ecNumber>
    </recommendedName>
    <alternativeName>
        <fullName evidence="6">16S rRNA 2'-O-ribose C1402 methyltransferase</fullName>
    </alternativeName>
    <alternativeName>
        <fullName evidence="6">rRNA (cytidine-2'-O-)-methyltransferase RsmI</fullName>
    </alternativeName>
</protein>
<organism evidence="8 9">
    <name type="scientific">Candidatus Caccovicinus merdipullorum</name>
    <dbReference type="NCBI Taxonomy" id="2840724"/>
    <lineage>
        <taxon>Bacteria</taxon>
        <taxon>Bacillati</taxon>
        <taxon>Bacillota</taxon>
        <taxon>Clostridia</taxon>
        <taxon>Eubacteriales</taxon>
        <taxon>Candidatus Caccovicinus</taxon>
    </lineage>
</organism>
<name>A0A9D1KGJ0_9FIRM</name>
<dbReference type="Gene3D" id="3.40.1010.10">
    <property type="entry name" value="Cobalt-precorrin-4 Transmethylase, Domain 1"/>
    <property type="match status" value="1"/>
</dbReference>
<dbReference type="FunFam" id="3.40.1010.10:FF:000007">
    <property type="entry name" value="Ribosomal RNA small subunit methyltransferase I"/>
    <property type="match status" value="1"/>
</dbReference>
<dbReference type="EMBL" id="DVKS01000153">
    <property type="protein sequence ID" value="HIT42191.1"/>
    <property type="molecule type" value="Genomic_DNA"/>
</dbReference>
<dbReference type="InterPro" id="IPR035996">
    <property type="entry name" value="4pyrrol_Methylase_sf"/>
</dbReference>
<dbReference type="Proteomes" id="UP000886860">
    <property type="component" value="Unassembled WGS sequence"/>
</dbReference>
<dbReference type="Gene3D" id="3.30.950.10">
    <property type="entry name" value="Methyltransferase, Cobalt-precorrin-4 Transmethylase, Domain 2"/>
    <property type="match status" value="1"/>
</dbReference>
<evidence type="ECO:0000256" key="6">
    <source>
        <dbReference type="HAMAP-Rule" id="MF_01877"/>
    </source>
</evidence>
<keyword evidence="5 6" id="KW-0949">S-adenosyl-L-methionine</keyword>
<dbReference type="PIRSF" id="PIRSF005917">
    <property type="entry name" value="MTase_YraL"/>
    <property type="match status" value="1"/>
</dbReference>
<comment type="caution">
    <text evidence="8">The sequence shown here is derived from an EMBL/GenBank/DDBJ whole genome shotgun (WGS) entry which is preliminary data.</text>
</comment>
<proteinExistence type="inferred from homology"/>
<dbReference type="GO" id="GO:0005737">
    <property type="term" value="C:cytoplasm"/>
    <property type="evidence" value="ECO:0007669"/>
    <property type="project" value="UniProtKB-SubCell"/>
</dbReference>
<dbReference type="InterPro" id="IPR008189">
    <property type="entry name" value="rRNA_ssu_MeTfrase_I"/>
</dbReference>
<comment type="function">
    <text evidence="6">Catalyzes the 2'-O-methylation of the ribose of cytidine 1402 (C1402) in 16S rRNA.</text>
</comment>
<accession>A0A9D1KGJ0</accession>
<sequence>MAGKLYLCATPIGNLDDITLRVLNTLKEVDLIAAEDTRHSIKLLNHFQIRTPMTSYHEYNKVDKARYLAEQMRQGLNVALITDAGTPGISDPGEELVRQCIEAGITVTSLPGPAACITALTMSGLGTRRFCFEAFLPPDKKERSRILSELVNETRTIILYEAPHHLAATLEELYQTLGERKITLCRELTKRYEEADFTVLSEAAEKYRINEPKGEFVLVIEGRPAEEIRKEKQKSWEAISISQHMKRYLEEGMDSKNAMKAVAKDRGISKRDVYQYLLKEENKK</sequence>
<keyword evidence="4 6" id="KW-0808">Transferase</keyword>
<comment type="catalytic activity">
    <reaction evidence="6">
        <text>cytidine(1402) in 16S rRNA + S-adenosyl-L-methionine = 2'-O-methylcytidine(1402) in 16S rRNA + S-adenosyl-L-homocysteine + H(+)</text>
        <dbReference type="Rhea" id="RHEA:42924"/>
        <dbReference type="Rhea" id="RHEA-COMP:10285"/>
        <dbReference type="Rhea" id="RHEA-COMP:10286"/>
        <dbReference type="ChEBI" id="CHEBI:15378"/>
        <dbReference type="ChEBI" id="CHEBI:57856"/>
        <dbReference type="ChEBI" id="CHEBI:59789"/>
        <dbReference type="ChEBI" id="CHEBI:74495"/>
        <dbReference type="ChEBI" id="CHEBI:82748"/>
        <dbReference type="EC" id="2.1.1.198"/>
    </reaction>
</comment>
<reference evidence="8" key="1">
    <citation type="submission" date="2020-10" db="EMBL/GenBank/DDBJ databases">
        <authorList>
            <person name="Gilroy R."/>
        </authorList>
    </citation>
    <scope>NUCLEOTIDE SEQUENCE</scope>
    <source>
        <strain evidence="8">CHK123-3438</strain>
    </source>
</reference>
<keyword evidence="2 6" id="KW-0698">rRNA processing</keyword>
<dbReference type="InterPro" id="IPR014776">
    <property type="entry name" value="4pyrrole_Mease_sub2"/>
</dbReference>
<evidence type="ECO:0000256" key="3">
    <source>
        <dbReference type="ARBA" id="ARBA00022603"/>
    </source>
</evidence>
<dbReference type="InterPro" id="IPR014777">
    <property type="entry name" value="4pyrrole_Mease_sub1"/>
</dbReference>
<reference evidence="8" key="2">
    <citation type="journal article" date="2021" name="PeerJ">
        <title>Extensive microbial diversity within the chicken gut microbiome revealed by metagenomics and culture.</title>
        <authorList>
            <person name="Gilroy R."/>
            <person name="Ravi A."/>
            <person name="Getino M."/>
            <person name="Pursley I."/>
            <person name="Horton D.L."/>
            <person name="Alikhan N.F."/>
            <person name="Baker D."/>
            <person name="Gharbi K."/>
            <person name="Hall N."/>
            <person name="Watson M."/>
            <person name="Adriaenssens E.M."/>
            <person name="Foster-Nyarko E."/>
            <person name="Jarju S."/>
            <person name="Secka A."/>
            <person name="Antonio M."/>
            <person name="Oren A."/>
            <person name="Chaudhuri R.R."/>
            <person name="La Ragione R."/>
            <person name="Hildebrand F."/>
            <person name="Pallen M.J."/>
        </authorList>
    </citation>
    <scope>NUCLEOTIDE SEQUENCE</scope>
    <source>
        <strain evidence="8">CHK123-3438</strain>
    </source>
</reference>
<evidence type="ECO:0000256" key="5">
    <source>
        <dbReference type="ARBA" id="ARBA00022691"/>
    </source>
</evidence>
<comment type="similarity">
    <text evidence="6">Belongs to the methyltransferase superfamily. RsmI family.</text>
</comment>
<evidence type="ECO:0000256" key="4">
    <source>
        <dbReference type="ARBA" id="ARBA00022679"/>
    </source>
</evidence>
<gene>
    <name evidence="6 8" type="primary">rsmI</name>
    <name evidence="8" type="ORF">IAB60_08895</name>
</gene>
<dbReference type="PANTHER" id="PTHR46111">
    <property type="entry name" value="RIBOSOMAL RNA SMALL SUBUNIT METHYLTRANSFERASE I"/>
    <property type="match status" value="1"/>
</dbReference>
<dbReference type="FunFam" id="3.30.950.10:FF:000002">
    <property type="entry name" value="Ribosomal RNA small subunit methyltransferase I"/>
    <property type="match status" value="1"/>
</dbReference>
<dbReference type="HAMAP" id="MF_01877">
    <property type="entry name" value="16SrRNA_methyltr_I"/>
    <property type="match status" value="1"/>
</dbReference>
<dbReference type="CDD" id="cd11648">
    <property type="entry name" value="RsmI"/>
    <property type="match status" value="1"/>
</dbReference>